<evidence type="ECO:0000313" key="4">
    <source>
        <dbReference type="EMBL" id="MBC2601577.1"/>
    </source>
</evidence>
<reference evidence="4 5" key="1">
    <citation type="submission" date="2020-07" db="EMBL/GenBank/DDBJ databases">
        <authorList>
            <person name="Feng X."/>
        </authorList>
    </citation>
    <scope>NUCLEOTIDE SEQUENCE [LARGE SCALE GENOMIC DNA]</scope>
    <source>
        <strain evidence="4 5">JCM14086</strain>
    </source>
</reference>
<evidence type="ECO:0000256" key="1">
    <source>
        <dbReference type="ARBA" id="ARBA00022598"/>
    </source>
</evidence>
<dbReference type="GO" id="GO:0009432">
    <property type="term" value="P:SOS response"/>
    <property type="evidence" value="ECO:0007669"/>
    <property type="project" value="TreeGrafter"/>
</dbReference>
<feature type="domain" description="ATP-grasp" evidence="3">
    <location>
        <begin position="290"/>
        <end position="482"/>
    </location>
</feature>
<dbReference type="GO" id="GO:0008716">
    <property type="term" value="F:D-alanine-D-alanine ligase activity"/>
    <property type="evidence" value="ECO:0007669"/>
    <property type="project" value="InterPro"/>
</dbReference>
<dbReference type="Gene3D" id="3.30.470.20">
    <property type="entry name" value="ATP-grasp fold, B domain"/>
    <property type="match status" value="1"/>
</dbReference>
<dbReference type="GO" id="GO:0018169">
    <property type="term" value="F:ribosomal S6-glutamic acid ligase activity"/>
    <property type="evidence" value="ECO:0007669"/>
    <property type="project" value="TreeGrafter"/>
</dbReference>
<dbReference type="GO" id="GO:0046872">
    <property type="term" value="F:metal ion binding"/>
    <property type="evidence" value="ECO:0007669"/>
    <property type="project" value="InterPro"/>
</dbReference>
<dbReference type="Proteomes" id="UP000525652">
    <property type="component" value="Unassembled WGS sequence"/>
</dbReference>
<dbReference type="GO" id="GO:0005524">
    <property type="term" value="F:ATP binding"/>
    <property type="evidence" value="ECO:0007669"/>
    <property type="project" value="UniProtKB-UniRule"/>
</dbReference>
<protein>
    <submittedName>
        <fullName evidence="4">RimK family protein</fullName>
    </submittedName>
</protein>
<dbReference type="InterPro" id="IPR011095">
    <property type="entry name" value="Dala_Dala_lig_C"/>
</dbReference>
<dbReference type="PANTHER" id="PTHR21621:SF0">
    <property type="entry name" value="BETA-CITRYLGLUTAMATE SYNTHASE B-RELATED"/>
    <property type="match status" value="1"/>
</dbReference>
<dbReference type="PROSITE" id="PS50975">
    <property type="entry name" value="ATP_GRASP"/>
    <property type="match status" value="1"/>
</dbReference>
<keyword evidence="2" id="KW-0547">Nucleotide-binding</keyword>
<keyword evidence="5" id="KW-1185">Reference proteome</keyword>
<dbReference type="EMBL" id="JACHVA010000053">
    <property type="protein sequence ID" value="MBC2601577.1"/>
    <property type="molecule type" value="Genomic_DNA"/>
</dbReference>
<name>A0A7X1AXA8_9BACT</name>
<proteinExistence type="predicted"/>
<accession>A0A7X1AXA8</accession>
<dbReference type="InterPro" id="IPR025839">
    <property type="entry name" value="RLAN_dom"/>
</dbReference>
<evidence type="ECO:0000259" key="3">
    <source>
        <dbReference type="PROSITE" id="PS50975"/>
    </source>
</evidence>
<dbReference type="PANTHER" id="PTHR21621">
    <property type="entry name" value="RIBOSOMAL PROTEIN S6 MODIFICATION PROTEIN"/>
    <property type="match status" value="1"/>
</dbReference>
<evidence type="ECO:0000313" key="5">
    <source>
        <dbReference type="Proteomes" id="UP000525652"/>
    </source>
</evidence>
<dbReference type="Gene3D" id="3.30.1490.20">
    <property type="entry name" value="ATP-grasp fold, A domain"/>
    <property type="match status" value="1"/>
</dbReference>
<dbReference type="Pfam" id="PF07478">
    <property type="entry name" value="Dala_Dala_lig_C"/>
    <property type="match status" value="1"/>
</dbReference>
<evidence type="ECO:0000256" key="2">
    <source>
        <dbReference type="PROSITE-ProRule" id="PRU00409"/>
    </source>
</evidence>
<dbReference type="InterPro" id="IPR013815">
    <property type="entry name" value="ATP_grasp_subdomain_1"/>
</dbReference>
<comment type="caution">
    <text evidence="4">The sequence shown here is derived from an EMBL/GenBank/DDBJ whole genome shotgun (WGS) entry which is preliminary data.</text>
</comment>
<keyword evidence="2" id="KW-0067">ATP-binding</keyword>
<organism evidence="4 5">
    <name type="scientific">Puniceicoccus vermicola</name>
    <dbReference type="NCBI Taxonomy" id="388746"/>
    <lineage>
        <taxon>Bacteria</taxon>
        <taxon>Pseudomonadati</taxon>
        <taxon>Verrucomicrobiota</taxon>
        <taxon>Opitutia</taxon>
        <taxon>Puniceicoccales</taxon>
        <taxon>Puniceicoccaceae</taxon>
        <taxon>Puniceicoccus</taxon>
    </lineage>
</organism>
<dbReference type="Pfam" id="PF14401">
    <property type="entry name" value="RLAN"/>
    <property type="match status" value="1"/>
</dbReference>
<keyword evidence="1" id="KW-0436">Ligase</keyword>
<sequence length="492" mass="55915">MPVLNLLVVDNPARWEFPGELVEVVSARNYLSHVRFQRFSTGARVFNLCRSYSYQSLGYYVSLLAEARGHRAIPDVATLRDFRSNAVLRLRGMEWEDEIQSALRKVETDEIALRLVFGQPLTPGFGALGQRLYRLFPAPLLRVQFARRKKTWAIASVAPLSLQSFSEEERSQVKERVGKFFAKRQQVPKLKKKFLYDMAIVVDPLDPAPPSDAKALERFSTAAREEGFYTETITTDDVDRIREFDAVFIRQTTAVDRPIYQLSRLAYAEGLAVIDDPWSILKSTNKIYLSESLARARIPAPQTWILTKDDLKNGASLKVTYPCVLKIPDGAFSLGVRKVENLEELISTLSSMLEKSELILAQAYVPSEYDWRVGILDHQPLFVCRYFMAKGHWQIYNWAAESEDLQSGAAQTLHVDDTPREVLETAQRAARLVGDGLYGVDLKQIGKEVMVIEVNDNPSIEAGIEDKMLGMELYRRIARSFRRRVEGLRAGQ</sequence>
<dbReference type="InterPro" id="IPR011761">
    <property type="entry name" value="ATP-grasp"/>
</dbReference>
<dbReference type="AlphaFoldDB" id="A0A7X1AXA8"/>
<dbReference type="RefSeq" id="WP_185692297.1">
    <property type="nucleotide sequence ID" value="NZ_JACHVA010000053.1"/>
</dbReference>
<dbReference type="GO" id="GO:0005737">
    <property type="term" value="C:cytoplasm"/>
    <property type="evidence" value="ECO:0007669"/>
    <property type="project" value="TreeGrafter"/>
</dbReference>
<dbReference type="SUPFAM" id="SSF56059">
    <property type="entry name" value="Glutathione synthetase ATP-binding domain-like"/>
    <property type="match status" value="1"/>
</dbReference>
<gene>
    <name evidence="4" type="ORF">H5P30_07280</name>
</gene>